<dbReference type="PANTHER" id="PTHR43265:SF1">
    <property type="entry name" value="ESTERASE ESTD"/>
    <property type="match status" value="1"/>
</dbReference>
<evidence type="ECO:0000313" key="4">
    <source>
        <dbReference type="Proteomes" id="UP000605148"/>
    </source>
</evidence>
<evidence type="ECO:0000259" key="2">
    <source>
        <dbReference type="Pfam" id="PF12146"/>
    </source>
</evidence>
<gene>
    <name evidence="3" type="ORF">GCM10011316_24000</name>
</gene>
<dbReference type="Pfam" id="PF12146">
    <property type="entry name" value="Hydrolase_4"/>
    <property type="match status" value="1"/>
</dbReference>
<organism evidence="3 4">
    <name type="scientific">Roseibium aquae</name>
    <dbReference type="NCBI Taxonomy" id="1323746"/>
    <lineage>
        <taxon>Bacteria</taxon>
        <taxon>Pseudomonadati</taxon>
        <taxon>Pseudomonadota</taxon>
        <taxon>Alphaproteobacteria</taxon>
        <taxon>Hyphomicrobiales</taxon>
        <taxon>Stappiaceae</taxon>
        <taxon>Roseibium</taxon>
    </lineage>
</organism>
<sequence>MAAFSGSKVKRVLLLACAVLVCGLVAMLGLSGLGDFDLSEHRALDVGFAHDGVRLSGTLYSPGQAPALAAVLLVHGDGPQDRLSGGAYQPLINTLLDHRIAVYTWDKPGIGHSGGNWLDQTMEDRAQEAAAAGVRVRSLPDMAGLPLGTLGFSQAGWVLPKLARQAHAADFHVLIGAALNWQSQGAYYSRTRMERAGHEPQEIARALADQAARNKRMAQPGYSYQAYLSGLPKGSAIMSEDRFGFVVRNMGADATKDLESVVTPLLIMHGGEDLNIDPHANQRQYSAILRARGAPADAPADILMIEKATHGLLKAPLFNYQLAEEMPVWKQGLFVLSGRTAYAEGALSALTGWILDQAAAKH</sequence>
<dbReference type="AlphaFoldDB" id="A0A916TLI6"/>
<dbReference type="SUPFAM" id="SSF53474">
    <property type="entry name" value="alpha/beta-Hydrolases"/>
    <property type="match status" value="1"/>
</dbReference>
<reference evidence="3" key="2">
    <citation type="submission" date="2020-09" db="EMBL/GenBank/DDBJ databases">
        <authorList>
            <person name="Sun Q."/>
            <person name="Zhou Y."/>
        </authorList>
    </citation>
    <scope>NUCLEOTIDE SEQUENCE</scope>
    <source>
        <strain evidence="3">CGMCC 1.12426</strain>
    </source>
</reference>
<evidence type="ECO:0000313" key="3">
    <source>
        <dbReference type="EMBL" id="GGB51157.1"/>
    </source>
</evidence>
<dbReference type="EMBL" id="BMFA01000007">
    <property type="protein sequence ID" value="GGB51157.1"/>
    <property type="molecule type" value="Genomic_DNA"/>
</dbReference>
<dbReference type="Proteomes" id="UP000605148">
    <property type="component" value="Unassembled WGS sequence"/>
</dbReference>
<dbReference type="InterPro" id="IPR029058">
    <property type="entry name" value="AB_hydrolase_fold"/>
</dbReference>
<keyword evidence="1" id="KW-0812">Transmembrane</keyword>
<accession>A0A916TLI6</accession>
<keyword evidence="4" id="KW-1185">Reference proteome</keyword>
<dbReference type="InterPro" id="IPR022742">
    <property type="entry name" value="Hydrolase_4"/>
</dbReference>
<protein>
    <recommendedName>
        <fullName evidence="2">Serine aminopeptidase S33 domain-containing protein</fullName>
    </recommendedName>
</protein>
<proteinExistence type="predicted"/>
<dbReference type="InterPro" id="IPR053145">
    <property type="entry name" value="AB_hydrolase_Est10"/>
</dbReference>
<name>A0A916TLI6_9HYPH</name>
<dbReference type="GO" id="GO:0052689">
    <property type="term" value="F:carboxylic ester hydrolase activity"/>
    <property type="evidence" value="ECO:0007669"/>
    <property type="project" value="TreeGrafter"/>
</dbReference>
<keyword evidence="1" id="KW-0472">Membrane</keyword>
<feature type="transmembrane region" description="Helical" evidence="1">
    <location>
        <begin position="12"/>
        <end position="33"/>
    </location>
</feature>
<dbReference type="Gene3D" id="3.40.50.1820">
    <property type="entry name" value="alpha/beta hydrolase"/>
    <property type="match status" value="1"/>
</dbReference>
<dbReference type="RefSeq" id="WP_208998473.1">
    <property type="nucleotide sequence ID" value="NZ_BMFA01000007.1"/>
</dbReference>
<reference evidence="3" key="1">
    <citation type="journal article" date="2014" name="Int. J. Syst. Evol. Microbiol.">
        <title>Complete genome sequence of Corynebacterium casei LMG S-19264T (=DSM 44701T), isolated from a smear-ripened cheese.</title>
        <authorList>
            <consortium name="US DOE Joint Genome Institute (JGI-PGF)"/>
            <person name="Walter F."/>
            <person name="Albersmeier A."/>
            <person name="Kalinowski J."/>
            <person name="Ruckert C."/>
        </authorList>
    </citation>
    <scope>NUCLEOTIDE SEQUENCE</scope>
    <source>
        <strain evidence="3">CGMCC 1.12426</strain>
    </source>
</reference>
<evidence type="ECO:0000256" key="1">
    <source>
        <dbReference type="SAM" id="Phobius"/>
    </source>
</evidence>
<dbReference type="PANTHER" id="PTHR43265">
    <property type="entry name" value="ESTERASE ESTD"/>
    <property type="match status" value="1"/>
</dbReference>
<keyword evidence="1" id="KW-1133">Transmembrane helix</keyword>
<comment type="caution">
    <text evidence="3">The sequence shown here is derived from an EMBL/GenBank/DDBJ whole genome shotgun (WGS) entry which is preliminary data.</text>
</comment>
<feature type="domain" description="Serine aminopeptidase S33" evidence="2">
    <location>
        <begin position="67"/>
        <end position="288"/>
    </location>
</feature>